<gene>
    <name evidence="10" type="primary">LOC118409867</name>
</gene>
<evidence type="ECO:0000256" key="1">
    <source>
        <dbReference type="ARBA" id="ARBA00004613"/>
    </source>
</evidence>
<dbReference type="KEGG" id="bfo:118409867"/>
<reference evidence="9" key="1">
    <citation type="journal article" date="2020" name="Nat. Ecol. Evol.">
        <title>Deeply conserved synteny resolves early events in vertebrate evolution.</title>
        <authorList>
            <person name="Simakov O."/>
            <person name="Marletaz F."/>
            <person name="Yue J.X."/>
            <person name="O'Connell B."/>
            <person name="Jenkins J."/>
            <person name="Brandt A."/>
            <person name="Calef R."/>
            <person name="Tung C.H."/>
            <person name="Huang T.K."/>
            <person name="Schmutz J."/>
            <person name="Satoh N."/>
            <person name="Yu J.K."/>
            <person name="Putnam N.H."/>
            <person name="Green R.E."/>
            <person name="Rokhsar D.S."/>
        </authorList>
    </citation>
    <scope>NUCLEOTIDE SEQUENCE [LARGE SCALE GENOMIC DNA]</scope>
    <source>
        <strain evidence="9">S238N-H82</strain>
    </source>
</reference>
<evidence type="ECO:0000256" key="3">
    <source>
        <dbReference type="ARBA" id="ARBA00022525"/>
    </source>
</evidence>
<organism evidence="9 10">
    <name type="scientific">Branchiostoma floridae</name>
    <name type="common">Florida lancelet</name>
    <name type="synonym">Amphioxus</name>
    <dbReference type="NCBI Taxonomy" id="7739"/>
    <lineage>
        <taxon>Eukaryota</taxon>
        <taxon>Metazoa</taxon>
        <taxon>Chordata</taxon>
        <taxon>Cephalochordata</taxon>
        <taxon>Leptocardii</taxon>
        <taxon>Amphioxiformes</taxon>
        <taxon>Branchiostomatidae</taxon>
        <taxon>Branchiostoma</taxon>
    </lineage>
</organism>
<sequence>MVVPSCFRFALVGALICWAQVSSQIPTEAGPVCSNDLQCMRKMDGYGACCVFSSLLSRAAPQCKTAGSSGDLCHVGSNFEPYPFWRPHGFGSCPCGRGLTCVPLDRSFIGVCK</sequence>
<keyword evidence="5" id="KW-1015">Disulfide bond</keyword>
<keyword evidence="4" id="KW-0800">Toxin</keyword>
<dbReference type="InterPro" id="IPR023569">
    <property type="entry name" value="Prokineticin_domain"/>
</dbReference>
<feature type="signal peptide" evidence="7">
    <location>
        <begin position="1"/>
        <end position="23"/>
    </location>
</feature>
<keyword evidence="9" id="KW-1185">Reference proteome</keyword>
<dbReference type="Pfam" id="PF06607">
    <property type="entry name" value="Prokineticin"/>
    <property type="match status" value="1"/>
</dbReference>
<dbReference type="InterPro" id="IPR009523">
    <property type="entry name" value="Prokineticin"/>
</dbReference>
<evidence type="ECO:0000313" key="10">
    <source>
        <dbReference type="RefSeq" id="XP_035667129.1"/>
    </source>
</evidence>
<reference evidence="10" key="2">
    <citation type="submission" date="2025-08" db="UniProtKB">
        <authorList>
            <consortium name="RefSeq"/>
        </authorList>
    </citation>
    <scope>IDENTIFICATION</scope>
    <source>
        <strain evidence="10">S238N-H82</strain>
        <tissue evidence="10">Testes</tissue>
    </source>
</reference>
<evidence type="ECO:0000256" key="2">
    <source>
        <dbReference type="ARBA" id="ARBA00006999"/>
    </source>
</evidence>
<evidence type="ECO:0000256" key="6">
    <source>
        <dbReference type="ARBA" id="ARBA00023259"/>
    </source>
</evidence>
<dbReference type="OrthoDB" id="6428169at2759"/>
<keyword evidence="6" id="KW-1213">G-protein coupled receptor impairing toxin</keyword>
<comment type="similarity">
    <text evidence="2">Belongs to the AVIT (prokineticin) family.</text>
</comment>
<dbReference type="RefSeq" id="XP_035667129.1">
    <property type="nucleotide sequence ID" value="XM_035811236.1"/>
</dbReference>
<comment type="subcellular location">
    <subcellularLocation>
        <location evidence="1">Secreted</location>
    </subcellularLocation>
</comment>
<dbReference type="AlphaFoldDB" id="A0A9J7MGS7"/>
<feature type="domain" description="Prokineticin" evidence="8">
    <location>
        <begin position="32"/>
        <end position="105"/>
    </location>
</feature>
<dbReference type="OMA" id="APQCKTA"/>
<evidence type="ECO:0000313" key="9">
    <source>
        <dbReference type="Proteomes" id="UP000001554"/>
    </source>
</evidence>
<keyword evidence="3" id="KW-0964">Secreted</keyword>
<evidence type="ECO:0000256" key="7">
    <source>
        <dbReference type="SAM" id="SignalP"/>
    </source>
</evidence>
<dbReference type="GO" id="GO:0005576">
    <property type="term" value="C:extracellular region"/>
    <property type="evidence" value="ECO:0007669"/>
    <property type="project" value="UniProtKB-SubCell"/>
</dbReference>
<dbReference type="PANTHER" id="PTHR18821">
    <property type="entry name" value="PROKINETICIN"/>
    <property type="match status" value="1"/>
</dbReference>
<evidence type="ECO:0000256" key="4">
    <source>
        <dbReference type="ARBA" id="ARBA00022656"/>
    </source>
</evidence>
<accession>A0A9J7MGS7</accession>
<dbReference type="Gene3D" id="2.10.80.10">
    <property type="entry name" value="Lipase, subunit A"/>
    <property type="match status" value="1"/>
</dbReference>
<dbReference type="Proteomes" id="UP000001554">
    <property type="component" value="Chromosome 2"/>
</dbReference>
<dbReference type="GO" id="GO:0090729">
    <property type="term" value="F:toxin activity"/>
    <property type="evidence" value="ECO:0007669"/>
    <property type="project" value="UniProtKB-KW"/>
</dbReference>
<evidence type="ECO:0000256" key="5">
    <source>
        <dbReference type="ARBA" id="ARBA00023157"/>
    </source>
</evidence>
<feature type="chain" id="PRO_5039898658" evidence="7">
    <location>
        <begin position="24"/>
        <end position="113"/>
    </location>
</feature>
<protein>
    <submittedName>
        <fullName evidence="10">Prokineticin Bm8-c-like</fullName>
    </submittedName>
</protein>
<proteinExistence type="inferred from homology"/>
<dbReference type="GeneID" id="118409867"/>
<evidence type="ECO:0000259" key="8">
    <source>
        <dbReference type="Pfam" id="PF06607"/>
    </source>
</evidence>
<keyword evidence="7" id="KW-0732">Signal</keyword>
<dbReference type="PANTHER" id="PTHR18821:SF2">
    <property type="entry name" value="DICKKOPF-RELATED PROTEIN 3-LIKE"/>
    <property type="match status" value="1"/>
</dbReference>
<name>A0A9J7MGS7_BRAFL</name>